<dbReference type="InterPro" id="IPR050179">
    <property type="entry name" value="Trans_hexapeptide_repeat"/>
</dbReference>
<keyword evidence="2" id="KW-0677">Repeat</keyword>
<protein>
    <submittedName>
        <fullName evidence="3">Antibiotic acetyltransferase</fullName>
    </submittedName>
</protein>
<evidence type="ECO:0000256" key="1">
    <source>
        <dbReference type="ARBA" id="ARBA00022679"/>
    </source>
</evidence>
<dbReference type="RefSeq" id="WP_142410958.1">
    <property type="nucleotide sequence ID" value="NZ_WKQF01000002.1"/>
</dbReference>
<gene>
    <name evidence="3" type="ORF">GKD79_03250</name>
</gene>
<dbReference type="PANTHER" id="PTHR43300">
    <property type="entry name" value="ACETYLTRANSFERASE"/>
    <property type="match status" value="1"/>
</dbReference>
<dbReference type="Pfam" id="PF00132">
    <property type="entry name" value="Hexapep"/>
    <property type="match status" value="1"/>
</dbReference>
<dbReference type="InterPro" id="IPR011004">
    <property type="entry name" value="Trimer_LpxA-like_sf"/>
</dbReference>
<accession>A0A6G1ZWL0</accession>
<name>A0A6G1ZWL0_9FIRM</name>
<evidence type="ECO:0000313" key="3">
    <source>
        <dbReference type="EMBL" id="MSC67923.1"/>
    </source>
</evidence>
<dbReference type="EMBL" id="WKQG01000002">
    <property type="protein sequence ID" value="MSC67923.1"/>
    <property type="molecule type" value="Genomic_DNA"/>
</dbReference>
<organism evidence="3">
    <name type="scientific">Faecalibacterium prausnitzii</name>
    <dbReference type="NCBI Taxonomy" id="853"/>
    <lineage>
        <taxon>Bacteria</taxon>
        <taxon>Bacillati</taxon>
        <taxon>Bacillota</taxon>
        <taxon>Clostridia</taxon>
        <taxon>Eubacteriales</taxon>
        <taxon>Oscillospiraceae</taxon>
        <taxon>Faecalibacterium</taxon>
    </lineage>
</organism>
<evidence type="ECO:0000256" key="2">
    <source>
        <dbReference type="ARBA" id="ARBA00022737"/>
    </source>
</evidence>
<dbReference type="SUPFAM" id="SSF51161">
    <property type="entry name" value="Trimeric LpxA-like enzymes"/>
    <property type="match status" value="1"/>
</dbReference>
<dbReference type="InterPro" id="IPR018357">
    <property type="entry name" value="Hexapep_transf_CS"/>
</dbReference>
<sequence length="221" mass="24383">MIRKILNYVKDLKIRKLWKKNNKHNHTSIGYITTPNLLKLIQNNGVNVGKNTYGKLNINYTGAPNEALTIGNNCSIAGSANFLLGGEHNYKCITTFPYRYRVFGLTNDVRSKGPIKIEDEVWIGDGAWILSGVTVGKGAIIATGSIVTRDVPPYAIVGGSPARIIKYRFSESIIKKIIGIDLANCELSVNQLDLLTKDITEENVDSIIFGLTRGEDISEKN</sequence>
<dbReference type="AlphaFoldDB" id="A0A6G1ZWL0"/>
<proteinExistence type="predicted"/>
<dbReference type="GO" id="GO:0016740">
    <property type="term" value="F:transferase activity"/>
    <property type="evidence" value="ECO:0007669"/>
    <property type="project" value="UniProtKB-KW"/>
</dbReference>
<dbReference type="PANTHER" id="PTHR43300:SF11">
    <property type="entry name" value="ACETYLTRANSFERASE RV3034C-RELATED"/>
    <property type="match status" value="1"/>
</dbReference>
<reference evidence="3" key="1">
    <citation type="journal article" date="2019" name="Nat. Med.">
        <title>A library of human gut bacterial isolates paired with longitudinal multiomics data enables mechanistic microbiome research.</title>
        <authorList>
            <person name="Poyet M."/>
            <person name="Groussin M."/>
            <person name="Gibbons S.M."/>
            <person name="Avila-Pacheco J."/>
            <person name="Jiang X."/>
            <person name="Kearney S.M."/>
            <person name="Perrotta A.R."/>
            <person name="Berdy B."/>
            <person name="Zhao S."/>
            <person name="Lieberman T.D."/>
            <person name="Swanson P.K."/>
            <person name="Smith M."/>
            <person name="Roesemann S."/>
            <person name="Alexander J.E."/>
            <person name="Rich S.A."/>
            <person name="Livny J."/>
            <person name="Vlamakis H."/>
            <person name="Clish C."/>
            <person name="Bullock K."/>
            <person name="Deik A."/>
            <person name="Scott J."/>
            <person name="Pierce K.A."/>
            <person name="Xavier R.J."/>
            <person name="Alm E.J."/>
        </authorList>
    </citation>
    <scope>NUCLEOTIDE SEQUENCE</scope>
    <source>
        <strain evidence="3">BIOML-B7</strain>
    </source>
</reference>
<dbReference type="PROSITE" id="PS00101">
    <property type="entry name" value="HEXAPEP_TRANSFERASES"/>
    <property type="match status" value="1"/>
</dbReference>
<dbReference type="CDD" id="cd03349">
    <property type="entry name" value="LbH_XAT"/>
    <property type="match status" value="1"/>
</dbReference>
<dbReference type="InterPro" id="IPR001451">
    <property type="entry name" value="Hexapep"/>
</dbReference>
<dbReference type="Gene3D" id="2.160.10.10">
    <property type="entry name" value="Hexapeptide repeat proteins"/>
    <property type="match status" value="1"/>
</dbReference>
<keyword evidence="1 3" id="KW-0808">Transferase</keyword>
<comment type="caution">
    <text evidence="3">The sequence shown here is derived from an EMBL/GenBank/DDBJ whole genome shotgun (WGS) entry which is preliminary data.</text>
</comment>